<protein>
    <submittedName>
        <fullName evidence="2">Uncharacterized protein</fullName>
    </submittedName>
</protein>
<reference evidence="2" key="1">
    <citation type="journal article" date="2020" name="mSystems">
        <title>Genome- and Community-Level Interaction Insights into Carbon Utilization and Element Cycling Functions of Hydrothermarchaeota in Hydrothermal Sediment.</title>
        <authorList>
            <person name="Zhou Z."/>
            <person name="Liu Y."/>
            <person name="Xu W."/>
            <person name="Pan J."/>
            <person name="Luo Z.H."/>
            <person name="Li M."/>
        </authorList>
    </citation>
    <scope>NUCLEOTIDE SEQUENCE [LARGE SCALE GENOMIC DNA]</scope>
    <source>
        <strain evidence="2">SpSt-637</strain>
    </source>
</reference>
<keyword evidence="1" id="KW-0472">Membrane</keyword>
<dbReference type="EMBL" id="DTBD01000008">
    <property type="protein sequence ID" value="HGQ63818.1"/>
    <property type="molecule type" value="Genomic_DNA"/>
</dbReference>
<sequence>MKDTDLQICRGLIMLGTVAAKNKNITYKGAFDRTAYAINAVVRYIKEILWWNQVSFLILIISAPIHLLDKVILFRNKGLRFI</sequence>
<evidence type="ECO:0000256" key="1">
    <source>
        <dbReference type="SAM" id="Phobius"/>
    </source>
</evidence>
<dbReference type="AlphaFoldDB" id="A0A7C4JIM5"/>
<organism evidence="2">
    <name type="scientific">Ignisphaera aggregans</name>
    <dbReference type="NCBI Taxonomy" id="334771"/>
    <lineage>
        <taxon>Archaea</taxon>
        <taxon>Thermoproteota</taxon>
        <taxon>Thermoprotei</taxon>
        <taxon>Desulfurococcales</taxon>
        <taxon>Desulfurococcaceae</taxon>
        <taxon>Ignisphaera</taxon>
    </lineage>
</organism>
<name>A0A7C4JIM5_9CREN</name>
<accession>A0A7C4JIM5</accession>
<keyword evidence="1" id="KW-1133">Transmembrane helix</keyword>
<evidence type="ECO:0000313" key="2">
    <source>
        <dbReference type="EMBL" id="HGQ63818.1"/>
    </source>
</evidence>
<feature type="transmembrane region" description="Helical" evidence="1">
    <location>
        <begin position="48"/>
        <end position="68"/>
    </location>
</feature>
<keyword evidence="1" id="KW-0812">Transmembrane</keyword>
<comment type="caution">
    <text evidence="2">The sequence shown here is derived from an EMBL/GenBank/DDBJ whole genome shotgun (WGS) entry which is preliminary data.</text>
</comment>
<proteinExistence type="predicted"/>
<gene>
    <name evidence="2" type="ORF">ENU08_01040</name>
</gene>